<dbReference type="EMBL" id="CP046441">
    <property type="protein sequence ID" value="QGT81101.1"/>
    <property type="molecule type" value="Genomic_DNA"/>
</dbReference>
<reference evidence="4 5" key="1">
    <citation type="submission" date="2019-11" db="EMBL/GenBank/DDBJ databases">
        <title>Complete genome sequence of Pseudomonas syringae pv. coronafaciens isolate B19001 originated in imported oat cereal.</title>
        <authorList>
            <person name="Kim S.M."/>
            <person name="Lee B.C."/>
            <person name="Seo S.J."/>
            <person name="Lee J.E."/>
            <person name="Choi N.J."/>
            <person name="Park J.H."/>
        </authorList>
    </citation>
    <scope>NUCLEOTIDE SEQUENCE [LARGE SCALE GENOMIC DNA]</scope>
    <source>
        <strain evidence="4 5">B19001</strain>
    </source>
</reference>
<dbReference type="AlphaFoldDB" id="A0AAE6UM94"/>
<dbReference type="Gene3D" id="3.90.79.10">
    <property type="entry name" value="Nucleoside Triphosphate Pyrophosphohydrolase"/>
    <property type="match status" value="1"/>
</dbReference>
<dbReference type="Proteomes" id="UP000423413">
    <property type="component" value="Chromosome"/>
</dbReference>
<dbReference type="GO" id="GO:0016787">
    <property type="term" value="F:hydrolase activity"/>
    <property type="evidence" value="ECO:0007669"/>
    <property type="project" value="UniProtKB-KW"/>
</dbReference>
<protein>
    <submittedName>
        <fullName evidence="4">NUDIX domain-containing protein</fullName>
    </submittedName>
</protein>
<feature type="domain" description="Nudix hydrolase" evidence="3">
    <location>
        <begin position="2"/>
        <end position="129"/>
    </location>
</feature>
<dbReference type="RefSeq" id="WP_122346664.1">
    <property type="nucleotide sequence ID" value="NZ_CP046441.1"/>
</dbReference>
<dbReference type="Pfam" id="PF00293">
    <property type="entry name" value="NUDIX"/>
    <property type="match status" value="1"/>
</dbReference>
<dbReference type="CDD" id="cd04663">
    <property type="entry name" value="NUDIX_Hydrolase"/>
    <property type="match status" value="1"/>
</dbReference>
<evidence type="ECO:0000256" key="2">
    <source>
        <dbReference type="ARBA" id="ARBA00022801"/>
    </source>
</evidence>
<keyword evidence="2" id="KW-0378">Hydrolase</keyword>
<gene>
    <name evidence="4" type="ORF">GMO17_07865</name>
</gene>
<proteinExistence type="predicted"/>
<evidence type="ECO:0000313" key="5">
    <source>
        <dbReference type="Proteomes" id="UP000423413"/>
    </source>
</evidence>
<dbReference type="PROSITE" id="PS00893">
    <property type="entry name" value="NUDIX_BOX"/>
    <property type="match status" value="1"/>
</dbReference>
<organism evidence="4 5">
    <name type="scientific">Pseudomonas coronafaciens pv. coronafaciens</name>
    <dbReference type="NCBI Taxonomy" id="235275"/>
    <lineage>
        <taxon>Bacteria</taxon>
        <taxon>Pseudomonadati</taxon>
        <taxon>Pseudomonadota</taxon>
        <taxon>Gammaproteobacteria</taxon>
        <taxon>Pseudomonadales</taxon>
        <taxon>Pseudomonadaceae</taxon>
        <taxon>Pseudomonas</taxon>
        <taxon>Pseudomonas coronafaciens</taxon>
    </lineage>
</organism>
<accession>A0AAE6UM94</accession>
<name>A0AAE6UM94_9PSED</name>
<dbReference type="PROSITE" id="PS51462">
    <property type="entry name" value="NUDIX"/>
    <property type="match status" value="1"/>
</dbReference>
<dbReference type="InterPro" id="IPR015797">
    <property type="entry name" value="NUDIX_hydrolase-like_dom_sf"/>
</dbReference>
<evidence type="ECO:0000259" key="3">
    <source>
        <dbReference type="PROSITE" id="PS51462"/>
    </source>
</evidence>
<evidence type="ECO:0000313" key="4">
    <source>
        <dbReference type="EMBL" id="QGT81101.1"/>
    </source>
</evidence>
<dbReference type="InterPro" id="IPR000086">
    <property type="entry name" value="NUDIX_hydrolase_dom"/>
</dbReference>
<dbReference type="InterPro" id="IPR020084">
    <property type="entry name" value="NUDIX_hydrolase_CS"/>
</dbReference>
<evidence type="ECO:0000256" key="1">
    <source>
        <dbReference type="ARBA" id="ARBA00001946"/>
    </source>
</evidence>
<comment type="cofactor">
    <cofactor evidence="1">
        <name>Mg(2+)</name>
        <dbReference type="ChEBI" id="CHEBI:18420"/>
    </cofactor>
</comment>
<sequence>MVVDKACPVVLRNRETIEILAFVHPMAGVQLVKGSVEPGESTEVAAVRELLEEAGIRGKAGRYLGLLRSITGQTWAFHQCHVTQELPDTWVHFAEDDGGHAFEFFWHPLDSEPSGAWHQIYQEALGFLKRSLAQAPQDSSYPID</sequence>
<dbReference type="SUPFAM" id="SSF55811">
    <property type="entry name" value="Nudix"/>
    <property type="match status" value="1"/>
</dbReference>